<dbReference type="EMBL" id="MU155142">
    <property type="protein sequence ID" value="KAF9484584.1"/>
    <property type="molecule type" value="Genomic_DNA"/>
</dbReference>
<dbReference type="AlphaFoldDB" id="A0A9P6D5J5"/>
<dbReference type="SUPFAM" id="SSF52047">
    <property type="entry name" value="RNI-like"/>
    <property type="match status" value="1"/>
</dbReference>
<evidence type="ECO:0000313" key="2">
    <source>
        <dbReference type="Proteomes" id="UP000807469"/>
    </source>
</evidence>
<dbReference type="OrthoDB" id="3266451at2759"/>
<protein>
    <recommendedName>
        <fullName evidence="3">F-box domain-containing protein</fullName>
    </recommendedName>
</protein>
<dbReference type="Gene3D" id="1.20.1280.50">
    <property type="match status" value="1"/>
</dbReference>
<reference evidence="1" key="1">
    <citation type="submission" date="2020-11" db="EMBL/GenBank/DDBJ databases">
        <authorList>
            <consortium name="DOE Joint Genome Institute"/>
            <person name="Ahrendt S."/>
            <person name="Riley R."/>
            <person name="Andreopoulos W."/>
            <person name="Labutti K."/>
            <person name="Pangilinan J."/>
            <person name="Ruiz-Duenas F.J."/>
            <person name="Barrasa J.M."/>
            <person name="Sanchez-Garcia M."/>
            <person name="Camarero S."/>
            <person name="Miyauchi S."/>
            <person name="Serrano A."/>
            <person name="Linde D."/>
            <person name="Babiker R."/>
            <person name="Drula E."/>
            <person name="Ayuso-Fernandez I."/>
            <person name="Pacheco R."/>
            <person name="Padilla G."/>
            <person name="Ferreira P."/>
            <person name="Barriuso J."/>
            <person name="Kellner H."/>
            <person name="Castanera R."/>
            <person name="Alfaro M."/>
            <person name="Ramirez L."/>
            <person name="Pisabarro A.G."/>
            <person name="Kuo A."/>
            <person name="Tritt A."/>
            <person name="Lipzen A."/>
            <person name="He G."/>
            <person name="Yan M."/>
            <person name="Ng V."/>
            <person name="Cullen D."/>
            <person name="Martin F."/>
            <person name="Rosso M.-N."/>
            <person name="Henrissat B."/>
            <person name="Hibbett D."/>
            <person name="Martinez A.T."/>
            <person name="Grigoriev I.V."/>
        </authorList>
    </citation>
    <scope>NUCLEOTIDE SEQUENCE</scope>
    <source>
        <strain evidence="1">CIRM-BRFM 674</strain>
    </source>
</reference>
<dbReference type="Gene3D" id="3.80.10.10">
    <property type="entry name" value="Ribonuclease Inhibitor"/>
    <property type="match status" value="1"/>
</dbReference>
<keyword evidence="2" id="KW-1185">Reference proteome</keyword>
<accession>A0A9P6D5J5</accession>
<proteinExistence type="predicted"/>
<sequence>MVAYTECPFWPCDNEVCTTPQHYHGISVEKAAQIAEIDAEVHNVVITLLGKCVALNRKRNALLPAVNLPQEILVMIFEFACTEKDHGRFSTVLNAEFWRYATWDAHSSPGPLHISRVCSVWREVALATPQLWNTIKLEVYGWADESKAAAALQYWLSNSGQRPLTVALVEDADEVETKYANQNAVIEVLVPYAHRLETAELLMIRNWDAALGRIGKNAVLLKSVALLVPNADYCISDIPFFSGAPELRRIHLQEYSLADALLPLQQIEHLTMEHLDSTVDFVKIISRCPELQHFSLNAEADVEYDSNAPVKFLTHNKLHSLDLDFYYQKNLASRLQGLTLPALRSFKLRSRNRMYQPSPILSPFLANLSSTLESLSLHGHDILEEDLVDCLKALTRLRELTLQYFGNQMMSKNVLLLLTSKDCSTMDLKDGAVVDDRRQVLVPSLTTFSCNADVDDPHLLVEFFASRWDGQHQPREVPEAVESPFQSPTTLAARLLSVAFRSSQIHLGYEDVVAVRRLRREGMHVELANH</sequence>
<evidence type="ECO:0008006" key="3">
    <source>
        <dbReference type="Google" id="ProtNLM"/>
    </source>
</evidence>
<comment type="caution">
    <text evidence="1">The sequence shown here is derived from an EMBL/GenBank/DDBJ whole genome shotgun (WGS) entry which is preliminary data.</text>
</comment>
<evidence type="ECO:0000313" key="1">
    <source>
        <dbReference type="EMBL" id="KAF9484584.1"/>
    </source>
</evidence>
<name>A0A9P6D5J5_9AGAR</name>
<dbReference type="Proteomes" id="UP000807469">
    <property type="component" value="Unassembled WGS sequence"/>
</dbReference>
<dbReference type="InterPro" id="IPR032675">
    <property type="entry name" value="LRR_dom_sf"/>
</dbReference>
<gene>
    <name evidence="1" type="ORF">BDN70DRAFT_989486</name>
</gene>
<organism evidence="1 2">
    <name type="scientific">Pholiota conissans</name>
    <dbReference type="NCBI Taxonomy" id="109636"/>
    <lineage>
        <taxon>Eukaryota</taxon>
        <taxon>Fungi</taxon>
        <taxon>Dikarya</taxon>
        <taxon>Basidiomycota</taxon>
        <taxon>Agaricomycotina</taxon>
        <taxon>Agaricomycetes</taxon>
        <taxon>Agaricomycetidae</taxon>
        <taxon>Agaricales</taxon>
        <taxon>Agaricineae</taxon>
        <taxon>Strophariaceae</taxon>
        <taxon>Pholiota</taxon>
    </lineage>
</organism>